<feature type="transmembrane region" description="Helical" evidence="20">
    <location>
        <begin position="487"/>
        <end position="506"/>
    </location>
</feature>
<evidence type="ECO:0000256" key="8">
    <source>
        <dbReference type="ARBA" id="ARBA00022946"/>
    </source>
</evidence>
<feature type="transmembrane region" description="Helical" evidence="20">
    <location>
        <begin position="633"/>
        <end position="652"/>
    </location>
</feature>
<keyword evidence="8" id="KW-0809">Transit peptide</keyword>
<dbReference type="GO" id="GO:0006740">
    <property type="term" value="P:NADPH regeneration"/>
    <property type="evidence" value="ECO:0007669"/>
    <property type="project" value="TreeGrafter"/>
</dbReference>
<feature type="transmembrane region" description="Helical" evidence="20">
    <location>
        <begin position="689"/>
        <end position="710"/>
    </location>
</feature>
<protein>
    <recommendedName>
        <fullName evidence="18">NAD(P) transhydrogenase, mitochondrial</fullName>
        <ecNumber evidence="4">7.1.1.1</ecNumber>
    </recommendedName>
    <alternativeName>
        <fullName evidence="19">Nicotinamide nucleotide transhydrogenase</fullName>
    </alternativeName>
</protein>
<feature type="domain" description="Alanine dehydrogenase/pyridine nucleotide transhydrogenase N-terminal" evidence="22">
    <location>
        <begin position="53"/>
        <end position="186"/>
    </location>
</feature>
<feature type="domain" description="Alanine dehydrogenase/pyridine nucleotide transhydrogenase NAD(H)-binding" evidence="21">
    <location>
        <begin position="195"/>
        <end position="359"/>
    </location>
</feature>
<feature type="transmembrane region" description="Helical" evidence="20">
    <location>
        <begin position="544"/>
        <end position="563"/>
    </location>
</feature>
<dbReference type="EC" id="7.1.1.1" evidence="4"/>
<dbReference type="Gene3D" id="3.40.50.1220">
    <property type="entry name" value="TPP-binding domain"/>
    <property type="match status" value="1"/>
</dbReference>
<dbReference type="Ensembl" id="ENSTNIT00000012599.1">
    <property type="protein sequence ID" value="ENSTNIP00000012408.1"/>
    <property type="gene ID" value="ENSTNIG00000009535.1"/>
</dbReference>
<dbReference type="InterPro" id="IPR036291">
    <property type="entry name" value="NAD(P)-bd_dom_sf"/>
</dbReference>
<evidence type="ECO:0000256" key="20">
    <source>
        <dbReference type="SAM" id="Phobius"/>
    </source>
</evidence>
<evidence type="ECO:0000256" key="15">
    <source>
        <dbReference type="ARBA" id="ARBA00048202"/>
    </source>
</evidence>
<dbReference type="HOGENOM" id="CLU_003376_0_0_1"/>
<evidence type="ECO:0000259" key="22">
    <source>
        <dbReference type="SMART" id="SM01003"/>
    </source>
</evidence>
<dbReference type="Proteomes" id="UP000007303">
    <property type="component" value="Unassembled WGS sequence"/>
</dbReference>
<organism evidence="23 24">
    <name type="scientific">Tetraodon nigroviridis</name>
    <name type="common">Spotted green pufferfish</name>
    <name type="synonym">Chelonodon nigroviridis</name>
    <dbReference type="NCBI Taxonomy" id="99883"/>
    <lineage>
        <taxon>Eukaryota</taxon>
        <taxon>Metazoa</taxon>
        <taxon>Chordata</taxon>
        <taxon>Craniata</taxon>
        <taxon>Vertebrata</taxon>
        <taxon>Euteleostomi</taxon>
        <taxon>Actinopterygii</taxon>
        <taxon>Neopterygii</taxon>
        <taxon>Teleostei</taxon>
        <taxon>Neoteleostei</taxon>
        <taxon>Acanthomorphata</taxon>
        <taxon>Eupercaria</taxon>
        <taxon>Tetraodontiformes</taxon>
        <taxon>Tetradontoidea</taxon>
        <taxon>Tetraodontidae</taxon>
        <taxon>Tetraodon</taxon>
    </lineage>
</organism>
<feature type="transmembrane region" description="Helical" evidence="20">
    <location>
        <begin position="730"/>
        <end position="753"/>
    </location>
</feature>
<feature type="transmembrane region" description="Helical" evidence="20">
    <location>
        <begin position="513"/>
        <end position="532"/>
    </location>
</feature>
<keyword evidence="24" id="KW-1185">Reference proteome</keyword>
<reference evidence="23" key="2">
    <citation type="submission" date="2025-08" db="UniProtKB">
        <authorList>
            <consortium name="Ensembl"/>
        </authorList>
    </citation>
    <scope>IDENTIFICATION</scope>
</reference>
<dbReference type="SUPFAM" id="SSF52467">
    <property type="entry name" value="DHS-like NAD/FAD-binding domain"/>
    <property type="match status" value="1"/>
</dbReference>
<dbReference type="PANTHER" id="PTHR10160">
    <property type="entry name" value="NAD(P) TRANSHYDROGENASE"/>
    <property type="match status" value="1"/>
</dbReference>
<evidence type="ECO:0000256" key="14">
    <source>
        <dbReference type="ARBA" id="ARBA00023136"/>
    </source>
</evidence>
<keyword evidence="10 20" id="KW-1133">Transmembrane helix</keyword>
<evidence type="ECO:0000256" key="7">
    <source>
        <dbReference type="ARBA" id="ARBA00022857"/>
    </source>
</evidence>
<reference evidence="23" key="3">
    <citation type="submission" date="2025-09" db="UniProtKB">
        <authorList>
            <consortium name="Ensembl"/>
        </authorList>
    </citation>
    <scope>IDENTIFICATION</scope>
</reference>
<feature type="transmembrane region" description="Helical" evidence="20">
    <location>
        <begin position="583"/>
        <end position="603"/>
    </location>
</feature>
<keyword evidence="9" id="KW-1278">Translocase</keyword>
<dbReference type="Pfam" id="PF12769">
    <property type="entry name" value="PNTB_4TM"/>
    <property type="match status" value="1"/>
</dbReference>
<evidence type="ECO:0000256" key="9">
    <source>
        <dbReference type="ARBA" id="ARBA00022967"/>
    </source>
</evidence>
<evidence type="ECO:0000256" key="16">
    <source>
        <dbReference type="ARBA" id="ARBA00054910"/>
    </source>
</evidence>
<dbReference type="PROSITE" id="PS00837">
    <property type="entry name" value="ALADH_PNT_2"/>
    <property type="match status" value="1"/>
</dbReference>
<evidence type="ECO:0000256" key="19">
    <source>
        <dbReference type="ARBA" id="ARBA00079255"/>
    </source>
</evidence>
<evidence type="ECO:0000256" key="12">
    <source>
        <dbReference type="ARBA" id="ARBA00023027"/>
    </source>
</evidence>
<reference evidence="24" key="1">
    <citation type="journal article" date="2004" name="Nature">
        <title>Genome duplication in the teleost fish Tetraodon nigroviridis reveals the early vertebrate proto-karyotype.</title>
        <authorList>
            <person name="Jaillon O."/>
            <person name="Aury J.-M."/>
            <person name="Brunet F."/>
            <person name="Petit J.-L."/>
            <person name="Stange-Thomann N."/>
            <person name="Mauceli E."/>
            <person name="Bouneau L."/>
            <person name="Fischer C."/>
            <person name="Ozouf-Costaz C."/>
            <person name="Bernot A."/>
            <person name="Nicaud S."/>
            <person name="Jaffe D."/>
            <person name="Fisher S."/>
            <person name="Lutfalla G."/>
            <person name="Dossat C."/>
            <person name="Segurens B."/>
            <person name="Dasilva C."/>
            <person name="Salanoubat M."/>
            <person name="Levy M."/>
            <person name="Boudet N."/>
            <person name="Castellano S."/>
            <person name="Anthouard V."/>
            <person name="Jubin C."/>
            <person name="Castelli V."/>
            <person name="Katinka M."/>
            <person name="Vacherie B."/>
            <person name="Biemont C."/>
            <person name="Skalli Z."/>
            <person name="Cattolico L."/>
            <person name="Poulain J."/>
            <person name="De Berardinis V."/>
            <person name="Cruaud C."/>
            <person name="Duprat S."/>
            <person name="Brottier P."/>
            <person name="Coutanceau J.-P."/>
            <person name="Gouzy J."/>
            <person name="Parra G."/>
            <person name="Lardier G."/>
            <person name="Chapple C."/>
            <person name="McKernan K.J."/>
            <person name="McEwan P."/>
            <person name="Bosak S."/>
            <person name="Kellis M."/>
            <person name="Volff J.-N."/>
            <person name="Guigo R."/>
            <person name="Zody M.C."/>
            <person name="Mesirov J."/>
            <person name="Lindblad-Toh K."/>
            <person name="Birren B."/>
            <person name="Nusbaum C."/>
            <person name="Kahn D."/>
            <person name="Robinson-Rechavi M."/>
            <person name="Laudet V."/>
            <person name="Schachter V."/>
            <person name="Quetier F."/>
            <person name="Saurin W."/>
            <person name="Scarpelli C."/>
            <person name="Wincker P."/>
            <person name="Lander E.S."/>
            <person name="Weissenbach J."/>
            <person name="Roest Crollius H."/>
        </authorList>
    </citation>
    <scope>NUCLEOTIDE SEQUENCE [LARGE SCALE GENOMIC DNA]</scope>
</reference>
<feature type="transmembrane region" description="Helical" evidence="20">
    <location>
        <begin position="609"/>
        <end position="626"/>
    </location>
</feature>
<evidence type="ECO:0000313" key="23">
    <source>
        <dbReference type="Ensembl" id="ENSTNIP00000012408.1"/>
    </source>
</evidence>
<keyword evidence="12" id="KW-0520">NAD</keyword>
<keyword evidence="6" id="KW-0999">Mitochondrion inner membrane</keyword>
<comment type="similarity">
    <text evidence="2">In the N-terminal section; belongs to the AlaDH/PNT family.</text>
</comment>
<evidence type="ECO:0000256" key="11">
    <source>
        <dbReference type="ARBA" id="ARBA00022990"/>
    </source>
</evidence>
<comment type="similarity">
    <text evidence="17">In the C-terminal section; belongs to the PNT beta subunit family.</text>
</comment>
<dbReference type="CDD" id="cd05304">
    <property type="entry name" value="Rubrum_tdh"/>
    <property type="match status" value="1"/>
</dbReference>
<dbReference type="Pfam" id="PF01262">
    <property type="entry name" value="AlaDh_PNT_C"/>
    <property type="match status" value="1"/>
</dbReference>
<feature type="transmembrane region" description="Helical" evidence="20">
    <location>
        <begin position="819"/>
        <end position="838"/>
    </location>
</feature>
<dbReference type="SUPFAM" id="SSF52283">
    <property type="entry name" value="Formate/glycerate dehydrogenase catalytic domain-like"/>
    <property type="match status" value="1"/>
</dbReference>
<dbReference type="InterPro" id="IPR026255">
    <property type="entry name" value="NADP_transhyd_a"/>
</dbReference>
<dbReference type="NCBIfam" id="NF006942">
    <property type="entry name" value="PRK09424.1"/>
    <property type="match status" value="1"/>
</dbReference>
<keyword evidence="7" id="KW-0521">NADP</keyword>
<proteinExistence type="inferred from homology"/>
<dbReference type="InterPro" id="IPR034300">
    <property type="entry name" value="PNTB-like"/>
</dbReference>
<dbReference type="InterPro" id="IPR029035">
    <property type="entry name" value="DHS-like_NAD/FAD-binding_dom"/>
</dbReference>
<evidence type="ECO:0000256" key="1">
    <source>
        <dbReference type="ARBA" id="ARBA00004292"/>
    </source>
</evidence>
<dbReference type="SMART" id="SM01003">
    <property type="entry name" value="AlaDh_PNT_N"/>
    <property type="match status" value="1"/>
</dbReference>
<evidence type="ECO:0000259" key="21">
    <source>
        <dbReference type="SMART" id="SM01002"/>
    </source>
</evidence>
<dbReference type="FunFam" id="3.40.50.1220:FF:000002">
    <property type="entry name" value="NAD(P) transhydrogenase subunit beta"/>
    <property type="match status" value="1"/>
</dbReference>
<dbReference type="GO" id="GO:0016491">
    <property type="term" value="F:oxidoreductase activity"/>
    <property type="evidence" value="ECO:0007669"/>
    <property type="project" value="InterPro"/>
</dbReference>
<dbReference type="Pfam" id="PF05222">
    <property type="entry name" value="AlaDh_PNT_N"/>
    <property type="match status" value="1"/>
</dbReference>
<dbReference type="InterPro" id="IPR024605">
    <property type="entry name" value="NADP_transhyd_a_C"/>
</dbReference>
<dbReference type="AlphaFoldDB" id="H3CVX4"/>
<comment type="function">
    <text evidence="16">The transhydrogenation between NADH and NADP is coupled to respiration and ATP hydrolysis and functions as a proton pump across the membrane. May play a role in reactive oxygen species (ROS) detoxification in the adrenal gland.</text>
</comment>
<dbReference type="OMA" id="GRHYLNG"/>
<evidence type="ECO:0000256" key="5">
    <source>
        <dbReference type="ARBA" id="ARBA00022692"/>
    </source>
</evidence>
<dbReference type="GO" id="GO:0008750">
    <property type="term" value="F:proton-translocating NAD(P)+ transhydrogenase activity"/>
    <property type="evidence" value="ECO:0007669"/>
    <property type="project" value="UniProtKB-EC"/>
</dbReference>
<dbReference type="NCBIfam" id="TIGR00561">
    <property type="entry name" value="pntA"/>
    <property type="match status" value="1"/>
</dbReference>
<dbReference type="GO" id="GO:0050661">
    <property type="term" value="F:NADP binding"/>
    <property type="evidence" value="ECO:0007669"/>
    <property type="project" value="TreeGrafter"/>
</dbReference>
<comment type="subunit">
    <text evidence="3">Homodimer.</text>
</comment>
<keyword evidence="13" id="KW-0496">Mitochondrion</keyword>
<evidence type="ECO:0000256" key="4">
    <source>
        <dbReference type="ARBA" id="ARBA00012943"/>
    </source>
</evidence>
<dbReference type="GeneTree" id="ENSGT00390000004624"/>
<dbReference type="Pfam" id="PF02233">
    <property type="entry name" value="PNTB"/>
    <property type="match status" value="1"/>
</dbReference>
<dbReference type="SUPFAM" id="SSF51735">
    <property type="entry name" value="NAD(P)-binding Rossmann-fold domains"/>
    <property type="match status" value="1"/>
</dbReference>
<dbReference type="InterPro" id="IPR007698">
    <property type="entry name" value="AlaDH/PNT_NAD(H)-bd"/>
</dbReference>
<evidence type="ECO:0000313" key="24">
    <source>
        <dbReference type="Proteomes" id="UP000007303"/>
    </source>
</evidence>
<dbReference type="InterPro" id="IPR008142">
    <property type="entry name" value="AlaDH/PNT_CS1"/>
</dbReference>
<dbReference type="STRING" id="99883.ENSTNIP00000012408"/>
<feature type="transmembrane region" description="Helical" evidence="20">
    <location>
        <begin position="789"/>
        <end position="812"/>
    </location>
</feature>
<comment type="catalytic activity">
    <reaction evidence="15">
        <text>NAD(+) + NADPH + H(+)(in) = NADH + NADP(+) + H(+)(out)</text>
        <dbReference type="Rhea" id="RHEA:47992"/>
        <dbReference type="ChEBI" id="CHEBI:15378"/>
        <dbReference type="ChEBI" id="CHEBI:57540"/>
        <dbReference type="ChEBI" id="CHEBI:57783"/>
        <dbReference type="ChEBI" id="CHEBI:57945"/>
        <dbReference type="ChEBI" id="CHEBI:58349"/>
        <dbReference type="EC" id="7.1.1.1"/>
    </reaction>
</comment>
<keyword evidence="11" id="KW-0007">Acetylation</keyword>
<dbReference type="InterPro" id="IPR007886">
    <property type="entry name" value="AlaDH/PNT_N"/>
</dbReference>
<dbReference type="PANTHER" id="PTHR10160:SF30">
    <property type="entry name" value="PROTON-TRANSLOCATING NAD(P)(+) TRANSHYDROGENASE"/>
    <property type="match status" value="1"/>
</dbReference>
<dbReference type="Gene3D" id="3.40.50.720">
    <property type="entry name" value="NAD(P)-binding Rossmann-like Domain"/>
    <property type="match status" value="2"/>
</dbReference>
<dbReference type="GO" id="GO:0005743">
    <property type="term" value="C:mitochondrial inner membrane"/>
    <property type="evidence" value="ECO:0007669"/>
    <property type="project" value="UniProtKB-SubCell"/>
</dbReference>
<keyword evidence="5 20" id="KW-0812">Transmembrane</keyword>
<comment type="subcellular location">
    <subcellularLocation>
        <location evidence="1">Mitochondrion inner membrane</location>
        <topology evidence="1">Multi-pass membrane protein</topology>
        <orientation evidence="1">Matrix side</orientation>
    </subcellularLocation>
</comment>
<accession>H3CVX4</accession>
<feature type="transmembrane region" description="Helical" evidence="20">
    <location>
        <begin position="844"/>
        <end position="865"/>
    </location>
</feature>
<dbReference type="InterPro" id="IPR008143">
    <property type="entry name" value="Ala_DH/PNT_CS2"/>
</dbReference>
<name>H3CVX4_TETNG</name>
<evidence type="ECO:0000256" key="17">
    <source>
        <dbReference type="ARBA" id="ARBA00061558"/>
    </source>
</evidence>
<dbReference type="InParanoid" id="H3CVX4"/>
<dbReference type="PROSITE" id="PS00836">
    <property type="entry name" value="ALADH_PNT_1"/>
    <property type="match status" value="1"/>
</dbReference>
<evidence type="ECO:0000256" key="13">
    <source>
        <dbReference type="ARBA" id="ARBA00023128"/>
    </source>
</evidence>
<evidence type="ECO:0000256" key="2">
    <source>
        <dbReference type="ARBA" id="ARBA00005624"/>
    </source>
</evidence>
<dbReference type="FunFam" id="3.40.50.720:FF:000028">
    <property type="entry name" value="NAD(P) transhydrogenase subunit alpha"/>
    <property type="match status" value="1"/>
</dbReference>
<dbReference type="SMART" id="SM01002">
    <property type="entry name" value="AlaDh_PNT_C"/>
    <property type="match status" value="1"/>
</dbReference>
<evidence type="ECO:0000256" key="18">
    <source>
        <dbReference type="ARBA" id="ARBA00074145"/>
    </source>
</evidence>
<sequence>MSILLRCFCSTSDILFQRRIQQKIQERRSFRTFSALWDQQTSKGVLYKDLVVGVPKETVQNERRVALSPAGVEALVKQGFRVQVESGAGEESKFSDQQYKNAGATITDVNGAFGSDLVLKVRAPSLSEVDFLKPKSTLVSFVYPAQNSELMQKLSERQSTVLAMDQVPRVTIAQGYDALSSMANIAGYKAVVLAANNFGRFFTGQITAAGKVPPAKVLVIGGGVAGLAAAGAAKSMGAIVRGFDTRPAALEQFKSFGAEPLEVDVKESGEGVGGYAKEMSKEFIEAEMELFAKQCKEVDIIISTALIPGKRAPILIKRNFVESMKEGSVVVDLAAEAGGNIETTRPGELHVHKGVTHIGFTDLPSRMATQASTLYSNNILKLLKAISPSKEYFHYEPKEEFDYGTIDHVIRGTVVMKDGENMFPSPLPKTAPPAPVKQKTVAELEAEKAAEISPFNRTMTSASVYTAGVSTCLALGIISPNAAFTQMVTTFGLAGIVGYHTVWGVTPALHSPLMSVTNAISGLTAVGGLALMGGGLTPSSLPQSLALTAAFVSSINIAGGFLITQRMLDMFKRPTDPPEYNYLYALPGAAFVGGYGASVAAGYNIEQMMYLGSGLCCVGALAGLSAQGTSRLGNALGMMGVAGGIAATLGALKPSPELLSQMSLAMATGGTLGLTIAKRIEISDLPQLVAAFHSLVGLAAVLTCIAEYMIEFPHLDTHPAAGVLKTVAYLGTYIGGVTFSGSLVAYGKLQGVLSSAPLLLPGRHVMNAGLMAASMGGLVPFMLSSSYNTGMGCLVGVSGLSTIMGVTLTAAIGGADMPVVITVLNSYSGWALCAEGFLLENNLLTIVGALIGSSGAILSYIMCVAMNRSLPNVILGGYGTTSTAGGKPMEIVGTHTEVNVDQTIDIIKEANNIIITPGWGLCAAKAQYPIADMVKMLREQGKTVRFGIHPVAGRMPGQLNVLLAEAGVPYDVVLEMDEINEDFPETDLTLVIGANDTVNSAAQEDPNSIIAGMPVLEVWKSKQVIVMKRTLGVGYAAVDNPIFYKPNTSMLLGDAKKTCDSLQAKIREAFY</sequence>
<evidence type="ECO:0000256" key="3">
    <source>
        <dbReference type="ARBA" id="ARBA00011738"/>
    </source>
</evidence>
<feature type="transmembrane region" description="Helical" evidence="20">
    <location>
        <begin position="765"/>
        <end position="783"/>
    </location>
</feature>
<keyword evidence="14 20" id="KW-0472">Membrane</keyword>
<evidence type="ECO:0000256" key="6">
    <source>
        <dbReference type="ARBA" id="ARBA00022792"/>
    </source>
</evidence>
<evidence type="ECO:0000256" key="10">
    <source>
        <dbReference type="ARBA" id="ARBA00022989"/>
    </source>
</evidence>